<evidence type="ECO:0000313" key="4">
    <source>
        <dbReference type="Proteomes" id="UP000199165"/>
    </source>
</evidence>
<gene>
    <name evidence="3" type="ORF">SAMN04487904_11228</name>
</gene>
<protein>
    <recommendedName>
        <fullName evidence="5">Small secreted domain</fullName>
    </recommendedName>
</protein>
<feature type="region of interest" description="Disordered" evidence="1">
    <location>
        <begin position="98"/>
        <end position="151"/>
    </location>
</feature>
<accession>A0A1I7BNI8</accession>
<dbReference type="AlphaFoldDB" id="A0A1I7BNI8"/>
<evidence type="ECO:0000256" key="2">
    <source>
        <dbReference type="SAM" id="SignalP"/>
    </source>
</evidence>
<dbReference type="EMBL" id="FPAT01000012">
    <property type="protein sequence ID" value="SFT88750.1"/>
    <property type="molecule type" value="Genomic_DNA"/>
</dbReference>
<feature type="chain" id="PRO_5011516511" description="Small secreted domain" evidence="2">
    <location>
        <begin position="28"/>
        <end position="151"/>
    </location>
</feature>
<evidence type="ECO:0000313" key="3">
    <source>
        <dbReference type="EMBL" id="SFT88750.1"/>
    </source>
</evidence>
<name>A0A1I7BNI8_9ACTN</name>
<organism evidence="3 4">
    <name type="scientific">Actinopolyspora righensis</name>
    <dbReference type="NCBI Taxonomy" id="995060"/>
    <lineage>
        <taxon>Bacteria</taxon>
        <taxon>Bacillati</taxon>
        <taxon>Actinomycetota</taxon>
        <taxon>Actinomycetes</taxon>
        <taxon>Actinopolysporales</taxon>
        <taxon>Actinopolysporaceae</taxon>
        <taxon>Actinopolyspora</taxon>
        <taxon>Actinopolyspora alba group</taxon>
    </lineage>
</organism>
<feature type="signal peptide" evidence="2">
    <location>
        <begin position="1"/>
        <end position="27"/>
    </location>
</feature>
<dbReference type="RefSeq" id="WP_139235262.1">
    <property type="nucleotide sequence ID" value="NZ_FPAT01000012.1"/>
</dbReference>
<evidence type="ECO:0008006" key="5">
    <source>
        <dbReference type="Google" id="ProtNLM"/>
    </source>
</evidence>
<keyword evidence="4" id="KW-1185">Reference proteome</keyword>
<dbReference type="Proteomes" id="UP000199165">
    <property type="component" value="Unassembled WGS sequence"/>
</dbReference>
<sequence length="151" mass="14985">MKRTLTTVTALVAGSVGAIGFAGTAAADGPELPAELPVDNNVAKTTYHTAATLHSAQQAIGDVVPSQGTTAGRDAAGAADGDPLKEAVQNGHISGELLNGEQLNGAPGEMLQNPSQQAQQAQQQPSTRPAPTSGSNLAGLPVGDVVSGIAR</sequence>
<proteinExistence type="predicted"/>
<evidence type="ECO:0000256" key="1">
    <source>
        <dbReference type="SAM" id="MobiDB-lite"/>
    </source>
</evidence>
<feature type="compositionally biased region" description="Low complexity" evidence="1">
    <location>
        <begin position="71"/>
        <end position="81"/>
    </location>
</feature>
<keyword evidence="2" id="KW-0732">Signal</keyword>
<feature type="region of interest" description="Disordered" evidence="1">
    <location>
        <begin position="58"/>
        <end position="86"/>
    </location>
</feature>
<reference evidence="4" key="1">
    <citation type="submission" date="2016-10" db="EMBL/GenBank/DDBJ databases">
        <authorList>
            <person name="Varghese N."/>
            <person name="Submissions S."/>
        </authorList>
    </citation>
    <scope>NUCLEOTIDE SEQUENCE [LARGE SCALE GENOMIC DNA]</scope>
    <source>
        <strain evidence="4">DSM 45501</strain>
    </source>
</reference>
<feature type="compositionally biased region" description="Polar residues" evidence="1">
    <location>
        <begin position="125"/>
        <end position="136"/>
    </location>
</feature>